<sequence length="382" mass="42432">MVLMPGQRRTGARASPPDSSGWSQPTRASRGGQPQCPAFVHRHTDPRPAMSVARRSLSATGLVRPVRAGRWGMDLSEVRRLGVALLAEHGLTSWQFAFDNAKRRAGACKFEARTISVSRHLMALYDAEQVRDTVLHEIAHALVGPKHGHDEVWRARALAIGCSGTRLVAADAPRAPAPWRGTCPRGHSYDRHRRPARPASCARCDPAFNPNFLLTWTHEGRQVPMGARYERELRALVAGRERRRAAEIYAGQRELGLAGLLDDEPAPDEPAPWWQHDVAPRPTQVAAEDDDSWVTDEQGRRWRVEDPPVEIADPPLTPRMRLELAAARGQLTPGWRVRITAPGKYLGVEGKVVKSARTRYHVRAGHDVLTVPFELVEPVRPA</sequence>
<feature type="region of interest" description="Disordered" evidence="1">
    <location>
        <begin position="1"/>
        <end position="37"/>
    </location>
</feature>
<protein>
    <recommendedName>
        <fullName evidence="2">SprT-like domain-containing protein</fullName>
    </recommendedName>
</protein>
<evidence type="ECO:0000259" key="2">
    <source>
        <dbReference type="SMART" id="SM00731"/>
    </source>
</evidence>
<dbReference type="OrthoDB" id="9793623at2"/>
<dbReference type="InterPro" id="IPR006640">
    <property type="entry name" value="SprT-like_domain"/>
</dbReference>
<feature type="domain" description="SprT-like" evidence="2">
    <location>
        <begin position="73"/>
        <end position="215"/>
    </location>
</feature>
<evidence type="ECO:0000256" key="1">
    <source>
        <dbReference type="SAM" id="MobiDB-lite"/>
    </source>
</evidence>
<proteinExistence type="predicted"/>
<feature type="compositionally biased region" description="Polar residues" evidence="1">
    <location>
        <begin position="17"/>
        <end position="27"/>
    </location>
</feature>
<dbReference type="SMART" id="SM00731">
    <property type="entry name" value="SprT"/>
    <property type="match status" value="1"/>
</dbReference>
<comment type="caution">
    <text evidence="3">The sequence shown here is derived from an EMBL/GenBank/DDBJ whole genome shotgun (WGS) entry which is preliminary data.</text>
</comment>
<dbReference type="EMBL" id="WHJE01000024">
    <property type="protein sequence ID" value="KAE8764741.1"/>
    <property type="molecule type" value="Genomic_DNA"/>
</dbReference>
<dbReference type="Proteomes" id="UP000451860">
    <property type="component" value="Unassembled WGS sequence"/>
</dbReference>
<accession>A0A7J5URA5</accession>
<dbReference type="AlphaFoldDB" id="A0A7J5URA5"/>
<dbReference type="Pfam" id="PF10263">
    <property type="entry name" value="SprT-like"/>
    <property type="match status" value="1"/>
</dbReference>
<dbReference type="GO" id="GO:0006950">
    <property type="term" value="P:response to stress"/>
    <property type="evidence" value="ECO:0007669"/>
    <property type="project" value="UniProtKB-ARBA"/>
</dbReference>
<organism evidence="3 4">
    <name type="scientific">Georgenia thermotolerans</name>
    <dbReference type="NCBI Taxonomy" id="527326"/>
    <lineage>
        <taxon>Bacteria</taxon>
        <taxon>Bacillati</taxon>
        <taxon>Actinomycetota</taxon>
        <taxon>Actinomycetes</taxon>
        <taxon>Micrococcales</taxon>
        <taxon>Bogoriellaceae</taxon>
        <taxon>Georgenia</taxon>
    </lineage>
</organism>
<keyword evidence="4" id="KW-1185">Reference proteome</keyword>
<name>A0A7J5URA5_9MICO</name>
<evidence type="ECO:0000313" key="3">
    <source>
        <dbReference type="EMBL" id="KAE8764741.1"/>
    </source>
</evidence>
<gene>
    <name evidence="3" type="ORF">GB883_07590</name>
</gene>
<evidence type="ECO:0000313" key="4">
    <source>
        <dbReference type="Proteomes" id="UP000451860"/>
    </source>
</evidence>
<reference evidence="3 4" key="1">
    <citation type="submission" date="2019-10" db="EMBL/GenBank/DDBJ databases">
        <title>Georgenia wutianyii sp. nov. and Georgenia yuyongxinii sp. nov. isolated from plateau pika (Ochotona curzoniae) in the Qinghai-Tibet plateau of China.</title>
        <authorList>
            <person name="Tian Z."/>
        </authorList>
    </citation>
    <scope>NUCLEOTIDE SEQUENCE [LARGE SCALE GENOMIC DNA]</scope>
    <source>
        <strain evidence="3 4">DSM 21501</strain>
    </source>
</reference>
<dbReference type="Gene3D" id="3.30.2010.10">
    <property type="entry name" value="Metalloproteases ('zincins'), catalytic domain"/>
    <property type="match status" value="1"/>
</dbReference>